<sequence length="454" mass="50331">MAQTNGHTRNGNTSPSKKLHFIIVGGSLGGLAAGLALKDLGHDTTILERNPEKLLHNQGAGIVAGGDSLEFLERYNRCDRPVAVTSQRRQYFNKDGSIVHEKVMTQNMTSWDLTYFLMRANYDGVESNYCAALEPLPHHGKAVHLHGHKVTSFETKPEGGVRVFYTDSSRTGSDETKSMDADILVAADGPSSAIRSMLYPETKRTFAGYCALRGTVPEHAVSQPTLEAFRERFAFFHAPGIQILAYLIPGANGTVELGQRLINFVYYTNFPEGSKELDEILTGKDGVRHRITMPPGKTDPKAWEKQKQIARERLPPQFAEIVCGTKAPFVQAITDVPPPPANSAFDDRLVLIGDALAGFRPHTVASTSQACFDAMTYADYIAGKISNEEWKKQTMGYARVVQDRGVKMGIRSQFGEQDENGNWQALSLEEMIKDRDEASVPRKEQVWPEWATRI</sequence>
<keyword evidence="7" id="KW-1185">Reference proteome</keyword>
<dbReference type="GO" id="GO:0016491">
    <property type="term" value="F:oxidoreductase activity"/>
    <property type="evidence" value="ECO:0007669"/>
    <property type="project" value="UniProtKB-KW"/>
</dbReference>
<keyword evidence="3" id="KW-0560">Oxidoreductase</keyword>
<evidence type="ECO:0000259" key="4">
    <source>
        <dbReference type="Pfam" id="PF01494"/>
    </source>
</evidence>
<keyword evidence="1" id="KW-0285">Flavoprotein</keyword>
<dbReference type="AlphaFoldDB" id="A0AAN8EEY1"/>
<evidence type="ECO:0000259" key="5">
    <source>
        <dbReference type="Pfam" id="PF22607"/>
    </source>
</evidence>
<dbReference type="Pfam" id="PF22607">
    <property type="entry name" value="FAD_binding-like"/>
    <property type="match status" value="1"/>
</dbReference>
<evidence type="ECO:0000256" key="2">
    <source>
        <dbReference type="ARBA" id="ARBA00022827"/>
    </source>
</evidence>
<dbReference type="InterPro" id="IPR053212">
    <property type="entry name" value="DHP_3-monooxygenase"/>
</dbReference>
<dbReference type="SUPFAM" id="SSF51905">
    <property type="entry name" value="FAD/NAD(P)-binding domain"/>
    <property type="match status" value="1"/>
</dbReference>
<protein>
    <recommendedName>
        <fullName evidence="8">FAD/NAD(P)-binding domain-containing protein</fullName>
    </recommendedName>
</protein>
<dbReference type="Gene3D" id="3.50.50.60">
    <property type="entry name" value="FAD/NAD(P)-binding domain"/>
    <property type="match status" value="1"/>
</dbReference>
<evidence type="ECO:0000313" key="7">
    <source>
        <dbReference type="Proteomes" id="UP001316803"/>
    </source>
</evidence>
<dbReference type="InterPro" id="IPR036188">
    <property type="entry name" value="FAD/NAD-bd_sf"/>
</dbReference>
<dbReference type="SUPFAM" id="SSF54373">
    <property type="entry name" value="FAD-linked reductases, C-terminal domain"/>
    <property type="match status" value="1"/>
</dbReference>
<feature type="domain" description="2,6-dihydroxypyridine 3-monooxygenase substrate binding" evidence="5">
    <location>
        <begin position="206"/>
        <end position="335"/>
    </location>
</feature>
<proteinExistence type="predicted"/>
<dbReference type="InterPro" id="IPR002938">
    <property type="entry name" value="FAD-bd"/>
</dbReference>
<dbReference type="InterPro" id="IPR054707">
    <property type="entry name" value="DhpH_subs-bd"/>
</dbReference>
<keyword evidence="2" id="KW-0274">FAD</keyword>
<reference evidence="6 7" key="1">
    <citation type="submission" date="2022-12" db="EMBL/GenBank/DDBJ databases">
        <title>Genomic features and morphological characterization of a novel Knufia sp. strain isolated from spacecraft assembly facility.</title>
        <authorList>
            <person name="Teixeira M."/>
            <person name="Chander A.M."/>
            <person name="Stajich J.E."/>
            <person name="Venkateswaran K."/>
        </authorList>
    </citation>
    <scope>NUCLEOTIDE SEQUENCE [LARGE SCALE GENOMIC DNA]</scope>
    <source>
        <strain evidence="6 7">FJI-L2-BK-P2</strain>
    </source>
</reference>
<dbReference type="Pfam" id="PF01494">
    <property type="entry name" value="FAD_binding_3"/>
    <property type="match status" value="1"/>
</dbReference>
<comment type="caution">
    <text evidence="6">The sequence shown here is derived from an EMBL/GenBank/DDBJ whole genome shotgun (WGS) entry which is preliminary data.</text>
</comment>
<evidence type="ECO:0000256" key="3">
    <source>
        <dbReference type="ARBA" id="ARBA00023002"/>
    </source>
</evidence>
<organism evidence="6 7">
    <name type="scientific">Knufia fluminis</name>
    <dbReference type="NCBI Taxonomy" id="191047"/>
    <lineage>
        <taxon>Eukaryota</taxon>
        <taxon>Fungi</taxon>
        <taxon>Dikarya</taxon>
        <taxon>Ascomycota</taxon>
        <taxon>Pezizomycotina</taxon>
        <taxon>Eurotiomycetes</taxon>
        <taxon>Chaetothyriomycetidae</taxon>
        <taxon>Chaetothyriales</taxon>
        <taxon>Trichomeriaceae</taxon>
        <taxon>Knufia</taxon>
    </lineage>
</organism>
<dbReference type="EMBL" id="JAKLMC020000039">
    <property type="protein sequence ID" value="KAK5949137.1"/>
    <property type="molecule type" value="Genomic_DNA"/>
</dbReference>
<dbReference type="PANTHER" id="PTHR47469:SF2">
    <property type="entry name" value="OS06G0597600 PROTEIN"/>
    <property type="match status" value="1"/>
</dbReference>
<feature type="domain" description="FAD-binding" evidence="4">
    <location>
        <begin position="22"/>
        <end position="198"/>
    </location>
</feature>
<gene>
    <name evidence="6" type="ORF">OHC33_009878</name>
</gene>
<evidence type="ECO:0000256" key="1">
    <source>
        <dbReference type="ARBA" id="ARBA00022630"/>
    </source>
</evidence>
<dbReference type="Proteomes" id="UP001316803">
    <property type="component" value="Unassembled WGS sequence"/>
</dbReference>
<name>A0AAN8EEY1_9EURO</name>
<dbReference type="GO" id="GO:0071949">
    <property type="term" value="F:FAD binding"/>
    <property type="evidence" value="ECO:0007669"/>
    <property type="project" value="InterPro"/>
</dbReference>
<dbReference type="Gene3D" id="3.30.9.60">
    <property type="match status" value="1"/>
</dbReference>
<dbReference type="PANTHER" id="PTHR47469">
    <property type="entry name" value="MONOOXYGENASE-LIKE"/>
    <property type="match status" value="1"/>
</dbReference>
<evidence type="ECO:0008006" key="8">
    <source>
        <dbReference type="Google" id="ProtNLM"/>
    </source>
</evidence>
<evidence type="ECO:0000313" key="6">
    <source>
        <dbReference type="EMBL" id="KAK5949137.1"/>
    </source>
</evidence>
<accession>A0AAN8EEY1</accession>